<name>A0ABQ4KUP1_SIMTE</name>
<evidence type="ECO:0000313" key="1">
    <source>
        <dbReference type="EMBL" id="GIN95190.1"/>
    </source>
</evidence>
<comment type="caution">
    <text evidence="1">The sequence shown here is derived from an EMBL/GenBank/DDBJ whole genome shotgun (WGS) entry which is preliminary data.</text>
</comment>
<dbReference type="RefSeq" id="WP_212953401.1">
    <property type="nucleotide sequence ID" value="NZ_BORJ01000002.1"/>
</dbReference>
<evidence type="ECO:0008006" key="3">
    <source>
        <dbReference type="Google" id="ProtNLM"/>
    </source>
</evidence>
<keyword evidence="2" id="KW-1185">Reference proteome</keyword>
<evidence type="ECO:0000313" key="2">
    <source>
        <dbReference type="Proteomes" id="UP000680670"/>
    </source>
</evidence>
<protein>
    <recommendedName>
        <fullName evidence="3">Transposase</fullName>
    </recommendedName>
</protein>
<sequence length="45" mass="5093">MIYAGVDVAKHKHQVAIIDDKGEIHEDNLVVVNNKSGFKKLYEIL</sequence>
<accession>A0ABQ4KUP1</accession>
<gene>
    <name evidence="1" type="ORF">J6TS1_10600</name>
</gene>
<dbReference type="EMBL" id="BORJ01000002">
    <property type="protein sequence ID" value="GIN95190.1"/>
    <property type="molecule type" value="Genomic_DNA"/>
</dbReference>
<organism evidence="1 2">
    <name type="scientific">Siminovitchia terrae</name>
    <name type="common">Bacillus terrae</name>
    <dbReference type="NCBI Taxonomy" id="1914933"/>
    <lineage>
        <taxon>Bacteria</taxon>
        <taxon>Bacillati</taxon>
        <taxon>Bacillota</taxon>
        <taxon>Bacilli</taxon>
        <taxon>Bacillales</taxon>
        <taxon>Bacillaceae</taxon>
        <taxon>Siminovitchia</taxon>
    </lineage>
</organism>
<reference evidence="1 2" key="1">
    <citation type="submission" date="2021-03" db="EMBL/GenBank/DDBJ databases">
        <title>Antimicrobial resistance genes in bacteria isolated from Japanese honey, and their potential for conferring macrolide and lincosamide resistance in the American foulbrood pathogen Paenibacillus larvae.</title>
        <authorList>
            <person name="Okamoto M."/>
            <person name="Kumagai M."/>
            <person name="Kanamori H."/>
            <person name="Takamatsu D."/>
        </authorList>
    </citation>
    <scope>NUCLEOTIDE SEQUENCE [LARGE SCALE GENOMIC DNA]</scope>
    <source>
        <strain evidence="1 2">J6TS1</strain>
    </source>
</reference>
<proteinExistence type="predicted"/>
<dbReference type="Proteomes" id="UP000680670">
    <property type="component" value="Unassembled WGS sequence"/>
</dbReference>